<reference evidence="4 5" key="1">
    <citation type="submission" date="2021-03" db="EMBL/GenBank/DDBJ databases">
        <title>Fibrella sp. HMF5036 genome sequencing and assembly.</title>
        <authorList>
            <person name="Kang H."/>
            <person name="Kim H."/>
            <person name="Bae S."/>
            <person name="Joh K."/>
        </authorList>
    </citation>
    <scope>NUCLEOTIDE SEQUENCE [LARGE SCALE GENOMIC DNA]</scope>
    <source>
        <strain evidence="4 5">HMF5036</strain>
    </source>
</reference>
<comment type="caution">
    <text evidence="4">The sequence shown here is derived from an EMBL/GenBank/DDBJ whole genome shotgun (WGS) entry which is preliminary data.</text>
</comment>
<dbReference type="Pfam" id="PF13204">
    <property type="entry name" value="Apiosidase"/>
    <property type="match status" value="1"/>
</dbReference>
<dbReference type="InterPro" id="IPR017853">
    <property type="entry name" value="GH"/>
</dbReference>
<dbReference type="Proteomes" id="UP000664795">
    <property type="component" value="Unassembled WGS sequence"/>
</dbReference>
<evidence type="ECO:0000256" key="1">
    <source>
        <dbReference type="SAM" id="SignalP"/>
    </source>
</evidence>
<dbReference type="PANTHER" id="PTHR37836">
    <property type="entry name" value="LMO1036 PROTEIN"/>
    <property type="match status" value="1"/>
</dbReference>
<dbReference type="GO" id="GO:0016787">
    <property type="term" value="F:hydrolase activity"/>
    <property type="evidence" value="ECO:0007669"/>
    <property type="project" value="UniProtKB-KW"/>
</dbReference>
<dbReference type="EMBL" id="JAFMYU010000017">
    <property type="protein sequence ID" value="MBO0933149.1"/>
    <property type="molecule type" value="Genomic_DNA"/>
</dbReference>
<dbReference type="SUPFAM" id="SSF51445">
    <property type="entry name" value="(Trans)glycosidases"/>
    <property type="match status" value="1"/>
</dbReference>
<feature type="domain" description="Apiosidase-like catalytic" evidence="3">
    <location>
        <begin position="28"/>
        <end position="381"/>
    </location>
</feature>
<dbReference type="InterPro" id="IPR024749">
    <property type="entry name" value="Collagen-bd_put"/>
</dbReference>
<gene>
    <name evidence="4" type="ORF">J2I48_19220</name>
</gene>
<feature type="chain" id="PRO_5037981066" evidence="1">
    <location>
        <begin position="19"/>
        <end position="477"/>
    </location>
</feature>
<evidence type="ECO:0000313" key="4">
    <source>
        <dbReference type="EMBL" id="MBO0933149.1"/>
    </source>
</evidence>
<dbReference type="RefSeq" id="WP_207337112.1">
    <property type="nucleotide sequence ID" value="NZ_JAFMYU010000017.1"/>
</dbReference>
<dbReference type="Gene3D" id="3.20.20.80">
    <property type="entry name" value="Glycosidases"/>
    <property type="match status" value="1"/>
</dbReference>
<protein>
    <submittedName>
        <fullName evidence="4">Glycoside hydrolase family 140 protein</fullName>
    </submittedName>
</protein>
<keyword evidence="5" id="KW-1185">Reference proteome</keyword>
<name>A0A939G9J5_9BACT</name>
<evidence type="ECO:0000259" key="2">
    <source>
        <dbReference type="Pfam" id="PF12904"/>
    </source>
</evidence>
<accession>A0A939G9J5</accession>
<dbReference type="Pfam" id="PF12904">
    <property type="entry name" value="Collagen_bind_2"/>
    <property type="match status" value="1"/>
</dbReference>
<evidence type="ECO:0000259" key="3">
    <source>
        <dbReference type="Pfam" id="PF13204"/>
    </source>
</evidence>
<organism evidence="4 5">
    <name type="scientific">Fibrella aquatilis</name>
    <dbReference type="NCBI Taxonomy" id="2817059"/>
    <lineage>
        <taxon>Bacteria</taxon>
        <taxon>Pseudomonadati</taxon>
        <taxon>Bacteroidota</taxon>
        <taxon>Cytophagia</taxon>
        <taxon>Cytophagales</taxon>
        <taxon>Spirosomataceae</taxon>
        <taxon>Fibrella</taxon>
    </lineage>
</organism>
<feature type="signal peptide" evidence="1">
    <location>
        <begin position="1"/>
        <end position="18"/>
    </location>
</feature>
<sequence>MRYLCSAFLLLFAFITTAQRLPRIMAQPNGHFLQTATGKPFFWLGDTNWELVHRLSRQEIDQFLAVRKQQRFTVLQVVALAEFDGLTQPNAHGDLPLLNLDPTQPALTPGNNPADSAQYDYWDHVDYLIKQAEKMGLYVALLPTWGDKLTKDWGAGPVIFTEKNARIYGQFLGKRYARATNVIWMLGGDRPATLTPAEATRRKREPYDHRPIWRAMAAGIHDGLGRNVPALMTYHTWGGGYRTSQEMADEPWLTMNTMQSGHGGGHDIPVWDWVMADFAKKPVKPTIDLEPNYDDHPVNPWPKWDPKNGYFTAYDVRKQTWRSVLAGGAGVTYGHHFVWQFYSAKRPAINPGDTLIPWQQALRSEAAGQMQHLRNLIEKYPGNRLPDNSLITSEIGEKGKHLQACRTENGRYAFIYTPVSESFTVDLSKLSGQRITAYWHDPRTGQKTPAGTIQDRQAHEFQPPANGPDWVLVLEGR</sequence>
<dbReference type="InterPro" id="IPR025277">
    <property type="entry name" value="Apiosidase-like_cat_dom"/>
</dbReference>
<feature type="domain" description="Putative collagen-binding" evidence="2">
    <location>
        <begin position="386"/>
        <end position="475"/>
    </location>
</feature>
<evidence type="ECO:0000313" key="5">
    <source>
        <dbReference type="Proteomes" id="UP000664795"/>
    </source>
</evidence>
<dbReference type="AlphaFoldDB" id="A0A939G9J5"/>
<keyword evidence="4" id="KW-0378">Hydrolase</keyword>
<keyword evidence="1" id="KW-0732">Signal</keyword>
<proteinExistence type="predicted"/>
<dbReference type="PANTHER" id="PTHR37836:SF3">
    <property type="entry name" value="ENDOGLUCANASE"/>
    <property type="match status" value="1"/>
</dbReference>